<dbReference type="Pfam" id="PF01381">
    <property type="entry name" value="HTH_3"/>
    <property type="match status" value="1"/>
</dbReference>
<organism evidence="3 4">
    <name type="scientific">Candidatus Clostridium eludens</name>
    <dbReference type="NCBI Taxonomy" id="3381663"/>
    <lineage>
        <taxon>Bacteria</taxon>
        <taxon>Bacillati</taxon>
        <taxon>Bacillota</taxon>
        <taxon>Clostridia</taxon>
        <taxon>Eubacteriales</taxon>
        <taxon>Clostridiaceae</taxon>
        <taxon>Clostridium</taxon>
    </lineage>
</organism>
<gene>
    <name evidence="3" type="ORF">ACJDU8_23080</name>
</gene>
<dbReference type="PROSITE" id="PS50943">
    <property type="entry name" value="HTH_CROC1"/>
    <property type="match status" value="1"/>
</dbReference>
<dbReference type="InterPro" id="IPR010982">
    <property type="entry name" value="Lambda_DNA-bd_dom_sf"/>
</dbReference>
<dbReference type="EMBL" id="JBJHZX010000059">
    <property type="protein sequence ID" value="MFL0198426.1"/>
    <property type="molecule type" value="Genomic_DNA"/>
</dbReference>
<dbReference type="Gene3D" id="1.10.260.40">
    <property type="entry name" value="lambda repressor-like DNA-binding domains"/>
    <property type="match status" value="1"/>
</dbReference>
<evidence type="ECO:0000313" key="3">
    <source>
        <dbReference type="EMBL" id="MFL0198426.1"/>
    </source>
</evidence>
<dbReference type="PANTHER" id="PTHR46558">
    <property type="entry name" value="TRACRIPTIONAL REGULATORY PROTEIN-RELATED-RELATED"/>
    <property type="match status" value="1"/>
</dbReference>
<name>A0ABW8STP7_9CLOT</name>
<dbReference type="PANTHER" id="PTHR46558:SF11">
    <property type="entry name" value="HTH-TYPE TRANSCRIPTIONAL REGULATOR XRE"/>
    <property type="match status" value="1"/>
</dbReference>
<dbReference type="SMART" id="SM00530">
    <property type="entry name" value="HTH_XRE"/>
    <property type="match status" value="1"/>
</dbReference>
<keyword evidence="1" id="KW-0238">DNA-binding</keyword>
<protein>
    <submittedName>
        <fullName evidence="3">Helix-turn-helix domain-containing protein</fullName>
    </submittedName>
</protein>
<reference evidence="3 4" key="1">
    <citation type="submission" date="2024-11" db="EMBL/GenBank/DDBJ databases">
        <authorList>
            <person name="Heng Y.C."/>
            <person name="Lim A.C.H."/>
            <person name="Lee J.K.Y."/>
            <person name="Kittelmann S."/>
        </authorList>
    </citation>
    <scope>NUCLEOTIDE SEQUENCE [LARGE SCALE GENOMIC DNA]</scope>
    <source>
        <strain evidence="3 4">WILCCON 0269</strain>
    </source>
</reference>
<proteinExistence type="predicted"/>
<feature type="domain" description="HTH cro/C1-type" evidence="2">
    <location>
        <begin position="10"/>
        <end position="64"/>
    </location>
</feature>
<evidence type="ECO:0000313" key="4">
    <source>
        <dbReference type="Proteomes" id="UP001623660"/>
    </source>
</evidence>
<evidence type="ECO:0000259" key="2">
    <source>
        <dbReference type="PROSITE" id="PS50943"/>
    </source>
</evidence>
<dbReference type="Proteomes" id="UP001623660">
    <property type="component" value="Unassembled WGS sequence"/>
</dbReference>
<sequence>MTNYTLGNRIRSLREEKSISQLELAKILNIGNTTLSQYESDKRVPSDTVKKKIAEYFNVSLDYLMGLTNKKEPKIEINIPKEYSDKYKITSRDKKQYMEEMKKANEAFFLNDELNEDAKKEMLDLMSELFWKAKALNKRKPKEDK</sequence>
<keyword evidence="4" id="KW-1185">Reference proteome</keyword>
<dbReference type="CDD" id="cd00093">
    <property type="entry name" value="HTH_XRE"/>
    <property type="match status" value="1"/>
</dbReference>
<dbReference type="RefSeq" id="WP_406794535.1">
    <property type="nucleotide sequence ID" value="NZ_JBJHZX010000059.1"/>
</dbReference>
<comment type="caution">
    <text evidence="3">The sequence shown here is derived from an EMBL/GenBank/DDBJ whole genome shotgun (WGS) entry which is preliminary data.</text>
</comment>
<evidence type="ECO:0000256" key="1">
    <source>
        <dbReference type="ARBA" id="ARBA00023125"/>
    </source>
</evidence>
<dbReference type="SUPFAM" id="SSF47413">
    <property type="entry name" value="lambda repressor-like DNA-binding domains"/>
    <property type="match status" value="1"/>
</dbReference>
<dbReference type="InterPro" id="IPR001387">
    <property type="entry name" value="Cro/C1-type_HTH"/>
</dbReference>
<accession>A0ABW8STP7</accession>